<evidence type="ECO:0000256" key="10">
    <source>
        <dbReference type="ARBA" id="ARBA00023175"/>
    </source>
</evidence>
<dbReference type="GO" id="GO:0051959">
    <property type="term" value="F:dynein light intermediate chain binding"/>
    <property type="evidence" value="ECO:0007669"/>
    <property type="project" value="InterPro"/>
</dbReference>
<evidence type="ECO:0000259" key="16">
    <source>
        <dbReference type="Pfam" id="PF18199"/>
    </source>
</evidence>
<protein>
    <submittedName>
        <fullName evidence="17">Dynein heavy chain family protein</fullName>
    </submittedName>
</protein>
<dbReference type="Pfam" id="PF03028">
    <property type="entry name" value="Dynein_heavy"/>
    <property type="match status" value="1"/>
</dbReference>
<dbReference type="GO" id="GO:0008569">
    <property type="term" value="F:minus-end-directed microtubule motor activity"/>
    <property type="evidence" value="ECO:0007669"/>
    <property type="project" value="InterPro"/>
</dbReference>
<dbReference type="InterPro" id="IPR041658">
    <property type="entry name" value="AAA_lid_11"/>
</dbReference>
<keyword evidence="10" id="KW-0505">Motor protein</keyword>
<comment type="subcellular location">
    <subcellularLocation>
        <location evidence="1">Cell projection</location>
        <location evidence="1">Cilium</location>
    </subcellularLocation>
    <subcellularLocation>
        <location evidence="2">Cytoplasm</location>
        <location evidence="2">Cytoskeleton</location>
    </subcellularLocation>
</comment>
<dbReference type="InterPro" id="IPR004273">
    <property type="entry name" value="Dynein_heavy_D6_P-loop"/>
</dbReference>
<dbReference type="Gene3D" id="1.10.8.1220">
    <property type="match status" value="1"/>
</dbReference>
<evidence type="ECO:0000313" key="17">
    <source>
        <dbReference type="EMBL" id="PHJ16015.1"/>
    </source>
</evidence>
<dbReference type="OrthoDB" id="424310at2759"/>
<dbReference type="Gene3D" id="1.20.920.20">
    <property type="match status" value="1"/>
</dbReference>
<evidence type="ECO:0000256" key="8">
    <source>
        <dbReference type="ARBA" id="ARBA00023054"/>
    </source>
</evidence>
<reference evidence="17 18" key="1">
    <citation type="journal article" date="2017" name="Int. J. Parasitol.">
        <title>The genome of the protozoan parasite Cystoisospora suis and a reverse vaccinology approach to identify vaccine candidates.</title>
        <authorList>
            <person name="Palmieri N."/>
            <person name="Shrestha A."/>
            <person name="Ruttkowski B."/>
            <person name="Beck T."/>
            <person name="Vogl C."/>
            <person name="Tomley F."/>
            <person name="Blake D.P."/>
            <person name="Joachim A."/>
        </authorList>
    </citation>
    <scope>NUCLEOTIDE SEQUENCE [LARGE SCALE GENOMIC DNA]</scope>
    <source>
        <strain evidence="17 18">Wien I</strain>
    </source>
</reference>
<keyword evidence="9" id="KW-0969">Cilium</keyword>
<dbReference type="AlphaFoldDB" id="A0A2C6KHN8"/>
<dbReference type="EMBL" id="MIGC01006791">
    <property type="protein sequence ID" value="PHJ16015.1"/>
    <property type="molecule type" value="Genomic_DNA"/>
</dbReference>
<evidence type="ECO:0000256" key="6">
    <source>
        <dbReference type="ARBA" id="ARBA00022840"/>
    </source>
</evidence>
<dbReference type="FunFam" id="3.40.50.300:FF:000153">
    <property type="entry name" value="Dynein axonemal heavy chain 1"/>
    <property type="match status" value="1"/>
</dbReference>
<evidence type="ECO:0000313" key="18">
    <source>
        <dbReference type="Proteomes" id="UP000221165"/>
    </source>
</evidence>
<dbReference type="GO" id="GO:0005929">
    <property type="term" value="C:cilium"/>
    <property type="evidence" value="ECO:0007669"/>
    <property type="project" value="UniProtKB-SubCell"/>
</dbReference>
<keyword evidence="7" id="KW-0243">Dynein</keyword>
<dbReference type="VEuPathDB" id="ToxoDB:CSUI_010172"/>
<organism evidence="17 18">
    <name type="scientific">Cystoisospora suis</name>
    <dbReference type="NCBI Taxonomy" id="483139"/>
    <lineage>
        <taxon>Eukaryota</taxon>
        <taxon>Sar</taxon>
        <taxon>Alveolata</taxon>
        <taxon>Apicomplexa</taxon>
        <taxon>Conoidasida</taxon>
        <taxon>Coccidia</taxon>
        <taxon>Eucoccidiorida</taxon>
        <taxon>Eimeriorina</taxon>
        <taxon>Sarcocystidae</taxon>
        <taxon>Cystoisospora</taxon>
    </lineage>
</organism>
<dbReference type="GO" id="GO:0030286">
    <property type="term" value="C:dynein complex"/>
    <property type="evidence" value="ECO:0007669"/>
    <property type="project" value="UniProtKB-KW"/>
</dbReference>
<dbReference type="PANTHER" id="PTHR22878:SF63">
    <property type="entry name" value="DYNEIN AXONEMAL HEAVY CHAIN 10"/>
    <property type="match status" value="1"/>
</dbReference>
<dbReference type="GO" id="GO:0005874">
    <property type="term" value="C:microtubule"/>
    <property type="evidence" value="ECO:0007669"/>
    <property type="project" value="UniProtKB-KW"/>
</dbReference>
<evidence type="ECO:0000256" key="4">
    <source>
        <dbReference type="ARBA" id="ARBA00022701"/>
    </source>
</evidence>
<dbReference type="Gene3D" id="3.40.50.300">
    <property type="entry name" value="P-loop containing nucleotide triphosphate hydrolases"/>
    <property type="match status" value="1"/>
</dbReference>
<dbReference type="InterPro" id="IPR042219">
    <property type="entry name" value="AAA_lid_11_sf"/>
</dbReference>
<feature type="domain" description="Dynein heavy chain C-terminal" evidence="16">
    <location>
        <begin position="645"/>
        <end position="800"/>
    </location>
</feature>
<feature type="domain" description="Dynein heavy chain ATP-binding dynein motor region" evidence="14">
    <location>
        <begin position="3"/>
        <end position="87"/>
    </location>
</feature>
<evidence type="ECO:0000259" key="15">
    <source>
        <dbReference type="Pfam" id="PF18198"/>
    </source>
</evidence>
<evidence type="ECO:0000256" key="9">
    <source>
        <dbReference type="ARBA" id="ARBA00023069"/>
    </source>
</evidence>
<dbReference type="InterPro" id="IPR026983">
    <property type="entry name" value="DHC"/>
</dbReference>
<evidence type="ECO:0000256" key="5">
    <source>
        <dbReference type="ARBA" id="ARBA00022741"/>
    </source>
</evidence>
<keyword evidence="12" id="KW-0966">Cell projection</keyword>
<dbReference type="FunFam" id="1.10.8.1220:FF:000001">
    <property type="entry name" value="Dynein axonemal heavy chain 5"/>
    <property type="match status" value="1"/>
</dbReference>
<feature type="domain" description="Dynein heavy chain C-terminal" evidence="16">
    <location>
        <begin position="803"/>
        <end position="888"/>
    </location>
</feature>
<keyword evidence="3" id="KW-0963">Cytoplasm</keyword>
<dbReference type="Proteomes" id="UP000221165">
    <property type="component" value="Unassembled WGS sequence"/>
</dbReference>
<dbReference type="Pfam" id="PF12781">
    <property type="entry name" value="AAA_9"/>
    <property type="match status" value="1"/>
</dbReference>
<evidence type="ECO:0000256" key="11">
    <source>
        <dbReference type="ARBA" id="ARBA00023212"/>
    </source>
</evidence>
<dbReference type="GO" id="GO:0007018">
    <property type="term" value="P:microtubule-based movement"/>
    <property type="evidence" value="ECO:0007669"/>
    <property type="project" value="InterPro"/>
</dbReference>
<dbReference type="Gene3D" id="3.10.490.20">
    <property type="match status" value="1"/>
</dbReference>
<dbReference type="Pfam" id="PF18198">
    <property type="entry name" value="AAA_lid_11"/>
    <property type="match status" value="1"/>
</dbReference>
<gene>
    <name evidence="17" type="ORF">CSUI_010172</name>
</gene>
<accession>A0A2C6KHN8</accession>
<dbReference type="InterPro" id="IPR041228">
    <property type="entry name" value="Dynein_C"/>
</dbReference>
<dbReference type="GeneID" id="94433488"/>
<evidence type="ECO:0000259" key="13">
    <source>
        <dbReference type="Pfam" id="PF03028"/>
    </source>
</evidence>
<dbReference type="InterPro" id="IPR035706">
    <property type="entry name" value="AAA_9"/>
</dbReference>
<evidence type="ECO:0000256" key="2">
    <source>
        <dbReference type="ARBA" id="ARBA00004245"/>
    </source>
</evidence>
<evidence type="ECO:0000256" key="12">
    <source>
        <dbReference type="ARBA" id="ARBA00023273"/>
    </source>
</evidence>
<evidence type="ECO:0000256" key="3">
    <source>
        <dbReference type="ARBA" id="ARBA00022490"/>
    </source>
</evidence>
<name>A0A2C6KHN8_9APIC</name>
<dbReference type="RefSeq" id="XP_067917747.1">
    <property type="nucleotide sequence ID" value="XM_068070277.1"/>
</dbReference>
<keyword evidence="8" id="KW-0175">Coiled coil</keyword>
<dbReference type="GO" id="GO:0005524">
    <property type="term" value="F:ATP binding"/>
    <property type="evidence" value="ECO:0007669"/>
    <property type="project" value="UniProtKB-KW"/>
</dbReference>
<proteinExistence type="predicted"/>
<comment type="caution">
    <text evidence="17">The sequence shown here is derived from an EMBL/GenBank/DDBJ whole genome shotgun (WGS) entry which is preliminary data.</text>
</comment>
<keyword evidence="11" id="KW-0206">Cytoskeleton</keyword>
<feature type="domain" description="Dynein heavy chain AAA lid" evidence="15">
    <location>
        <begin position="491"/>
        <end position="637"/>
    </location>
</feature>
<evidence type="ECO:0000256" key="7">
    <source>
        <dbReference type="ARBA" id="ARBA00023017"/>
    </source>
</evidence>
<dbReference type="InterPro" id="IPR043160">
    <property type="entry name" value="Dynein_C_barrel"/>
</dbReference>
<dbReference type="FunFam" id="1.10.8.720:FF:000005">
    <property type="entry name" value="Dynein axonemal heavy chain 10"/>
    <property type="match status" value="1"/>
</dbReference>
<sequence>MGKTLVINYSVTMSGLAEQLLAHVVGFDLPDLEKQRQELVQKMSEGQQMMKLEDVILHELAVSKGSILDNDDLIQTLQTTKAKAVEITLSLAEAKQTAEQIDKSRREYYSVAKRGSIMYFAMNGLRNISTMLEYSLTSYLAIFQAALREARQDRILENRLKNVTEKITQLSYDYVCLGLFESQKLMYTFHMTMMIMEGEGSLDRKELEFFFMGNPSFDQVPPKPPMLAWLPDSGWKDLQLLNVLNESFDGFINSLKADPEAWKTWYDHFDSLEKTDLPGKWGQTLTPFQKLLVVRVFRVDRVPTSIKQFIVWKLNEHYVQSPSLQYTKILAQSSERCPIVLILSPGADPQSDVAKLAEAQGFTGNKFKFLALGQGMAPLAQQYIEKGYQRGYWVMLQNCHLLTSWLKTLAKLLEGIQKPHKDFRLWLTTQPIDEFPMSILQVRIQTVASPPPWASSLKVVTEPPDGLRPNLQGSYAKASDDLLRESSHPAFSSLVYVLSFFHAVVQERRKYGKIGWNVAYDFNEADLNISTRLVAMYLDKSLATDGPIPWSTLRYLIGEAMYGGRVTDDYDRRILVTYLEEYMGDFIFDSYQPFYFCQVGFDYAIPSPSENLSVYIDYIKEMPLFNTPEVFGLHANAEIGYFVDSAKKLWEGILKMNFSSSAHSSGGGMREEYIGSIAVGIEEKLSFEELVFDQGDAVPSPTEVVLSQEIERFNCLADRMRKSLTDLRRALRGEIGMSADLEDLAGALVTGFLPKDWARLAPASQKPLGSWISHFLRRYKQYREWIDKVMKRETLPVVVWRCIQGARWDIEEGRLARQTPKELTMEMPLIQIIPAEAHKLKFRDTLKTPVYSTQNRRNAMGEGWVFDAMLPTKEHPSLWILSGVALVLQTAD</sequence>
<dbReference type="Gene3D" id="1.10.8.720">
    <property type="entry name" value="Region D6 of dynein motor"/>
    <property type="match status" value="1"/>
</dbReference>
<keyword evidence="5" id="KW-0547">Nucleotide-binding</keyword>
<evidence type="ECO:0000256" key="1">
    <source>
        <dbReference type="ARBA" id="ARBA00004138"/>
    </source>
</evidence>
<keyword evidence="6" id="KW-0067">ATP-binding</keyword>
<keyword evidence="4" id="KW-0493">Microtubule</keyword>
<keyword evidence="18" id="KW-1185">Reference proteome</keyword>
<dbReference type="PANTHER" id="PTHR22878">
    <property type="entry name" value="DYNEIN HEAVY CHAIN 6, AXONEMAL-LIKE-RELATED"/>
    <property type="match status" value="1"/>
</dbReference>
<dbReference type="GO" id="GO:0045505">
    <property type="term" value="F:dynein intermediate chain binding"/>
    <property type="evidence" value="ECO:0007669"/>
    <property type="project" value="InterPro"/>
</dbReference>
<dbReference type="InterPro" id="IPR027417">
    <property type="entry name" value="P-loop_NTPase"/>
</dbReference>
<dbReference type="Gene3D" id="1.20.1270.280">
    <property type="match status" value="1"/>
</dbReference>
<dbReference type="Pfam" id="PF18199">
    <property type="entry name" value="Dynein_C"/>
    <property type="match status" value="2"/>
</dbReference>
<evidence type="ECO:0000259" key="14">
    <source>
        <dbReference type="Pfam" id="PF12781"/>
    </source>
</evidence>
<feature type="domain" description="Dynein heavy chain region D6 P-loop" evidence="13">
    <location>
        <begin position="335"/>
        <end position="444"/>
    </location>
</feature>